<feature type="signal peptide" evidence="2">
    <location>
        <begin position="1"/>
        <end position="18"/>
    </location>
</feature>
<dbReference type="EMBL" id="WTYA01000007">
    <property type="protein sequence ID" value="MXP29152.1"/>
    <property type="molecule type" value="Genomic_DNA"/>
</dbReference>
<reference evidence="3 4" key="1">
    <citation type="submission" date="2019-12" db="EMBL/GenBank/DDBJ databases">
        <title>Genomic-based taxomic classification of the family Erythrobacteraceae.</title>
        <authorList>
            <person name="Xu L."/>
        </authorList>
    </citation>
    <scope>NUCLEOTIDE SEQUENCE [LARGE SCALE GENOMIC DNA]</scope>
    <source>
        <strain evidence="3 4">KEMB 9005-328</strain>
    </source>
</reference>
<organism evidence="3 4">
    <name type="scientific">Qipengyuania algicida</name>
    <dbReference type="NCBI Taxonomy" id="1836209"/>
    <lineage>
        <taxon>Bacteria</taxon>
        <taxon>Pseudomonadati</taxon>
        <taxon>Pseudomonadota</taxon>
        <taxon>Alphaproteobacteria</taxon>
        <taxon>Sphingomonadales</taxon>
        <taxon>Erythrobacteraceae</taxon>
        <taxon>Qipengyuania</taxon>
    </lineage>
</organism>
<evidence type="ECO:0000256" key="2">
    <source>
        <dbReference type="SAM" id="SignalP"/>
    </source>
</evidence>
<protein>
    <recommendedName>
        <fullName evidence="5">SH3 domain-containing protein</fullName>
    </recommendedName>
</protein>
<keyword evidence="2" id="KW-0732">Signal</keyword>
<name>A0A845AF47_9SPHN</name>
<dbReference type="OrthoDB" id="7550365at2"/>
<keyword evidence="4" id="KW-1185">Reference proteome</keyword>
<dbReference type="PROSITE" id="PS51257">
    <property type="entry name" value="PROKAR_LIPOPROTEIN"/>
    <property type="match status" value="1"/>
</dbReference>
<dbReference type="RefSeq" id="WP_160753453.1">
    <property type="nucleotide sequence ID" value="NZ_WTYA01000007.1"/>
</dbReference>
<comment type="caution">
    <text evidence="3">The sequence shown here is derived from an EMBL/GenBank/DDBJ whole genome shotgun (WGS) entry which is preliminary data.</text>
</comment>
<evidence type="ECO:0008006" key="5">
    <source>
        <dbReference type="Google" id="ProtNLM"/>
    </source>
</evidence>
<proteinExistence type="predicted"/>
<accession>A0A845AF47</accession>
<evidence type="ECO:0000313" key="4">
    <source>
        <dbReference type="Proteomes" id="UP000439780"/>
    </source>
</evidence>
<feature type="region of interest" description="Disordered" evidence="1">
    <location>
        <begin position="22"/>
        <end position="54"/>
    </location>
</feature>
<evidence type="ECO:0000313" key="3">
    <source>
        <dbReference type="EMBL" id="MXP29152.1"/>
    </source>
</evidence>
<sequence>MRATVRSLVALSAVLALAACGSSPKGKGPDGAAATATGLFPEQPTPKPLGRFSPRNECISLPNAKAFFLAFEKAVQKRDADALINLTDPNVKLDFGGGKGIGTFRERLADKNGALWNAFDKLTILGCAHAQNGDMVMPWFAAQPMDDIDTNTAMIVVDADVPLLQAPSPTAPKLASVSWDAVTLLDGFDPDAEYLKVKTASGKEGYITADKLRSPFAYRLRIAPFGDSWRIVSFVKGD</sequence>
<dbReference type="Proteomes" id="UP000439780">
    <property type="component" value="Unassembled WGS sequence"/>
</dbReference>
<gene>
    <name evidence="3" type="ORF">GRI58_10000</name>
</gene>
<dbReference type="AlphaFoldDB" id="A0A845AF47"/>
<feature type="chain" id="PRO_5033034914" description="SH3 domain-containing protein" evidence="2">
    <location>
        <begin position="19"/>
        <end position="238"/>
    </location>
</feature>
<evidence type="ECO:0000256" key="1">
    <source>
        <dbReference type="SAM" id="MobiDB-lite"/>
    </source>
</evidence>